<protein>
    <submittedName>
        <fullName evidence="6">LysR family transcriptional regulator</fullName>
    </submittedName>
</protein>
<dbReference type="eggNOG" id="COG0583">
    <property type="taxonomic scope" value="Bacteria"/>
</dbReference>
<dbReference type="InterPro" id="IPR000847">
    <property type="entry name" value="LysR_HTH_N"/>
</dbReference>
<dbReference type="PATRIC" id="fig|1435051.3.peg.69"/>
<evidence type="ECO:0000256" key="2">
    <source>
        <dbReference type="ARBA" id="ARBA00023015"/>
    </source>
</evidence>
<dbReference type="RefSeq" id="WP_034873717.1">
    <property type="nucleotide sequence ID" value="NZ_AZMV01000001.1"/>
</dbReference>
<dbReference type="InterPro" id="IPR036388">
    <property type="entry name" value="WH-like_DNA-bd_sf"/>
</dbReference>
<dbReference type="AlphaFoldDB" id="W4NBK5"/>
<dbReference type="GO" id="GO:0032993">
    <property type="term" value="C:protein-DNA complex"/>
    <property type="evidence" value="ECO:0007669"/>
    <property type="project" value="TreeGrafter"/>
</dbReference>
<evidence type="ECO:0000256" key="4">
    <source>
        <dbReference type="ARBA" id="ARBA00023163"/>
    </source>
</evidence>
<dbReference type="InterPro" id="IPR005119">
    <property type="entry name" value="LysR_subst-bd"/>
</dbReference>
<dbReference type="SUPFAM" id="SSF46785">
    <property type="entry name" value="Winged helix' DNA-binding domain"/>
    <property type="match status" value="1"/>
</dbReference>
<dbReference type="Proteomes" id="UP000019155">
    <property type="component" value="Unassembled WGS sequence"/>
</dbReference>
<name>W4NBK5_9BIFI</name>
<gene>
    <name evidence="6" type="ORF">BMOU_0070</name>
</gene>
<organism evidence="6 7">
    <name type="scientific">Bifidobacterium moukalabense DSM 27321</name>
    <dbReference type="NCBI Taxonomy" id="1435051"/>
    <lineage>
        <taxon>Bacteria</taxon>
        <taxon>Bacillati</taxon>
        <taxon>Actinomycetota</taxon>
        <taxon>Actinomycetes</taxon>
        <taxon>Bifidobacteriales</taxon>
        <taxon>Bifidobacteriaceae</taxon>
        <taxon>Bifidobacterium</taxon>
    </lineage>
</organism>
<dbReference type="GO" id="GO:0003700">
    <property type="term" value="F:DNA-binding transcription factor activity"/>
    <property type="evidence" value="ECO:0007669"/>
    <property type="project" value="InterPro"/>
</dbReference>
<keyword evidence="4" id="KW-0804">Transcription</keyword>
<evidence type="ECO:0000313" key="7">
    <source>
        <dbReference type="Proteomes" id="UP000019155"/>
    </source>
</evidence>
<keyword evidence="3" id="KW-0238">DNA-binding</keyword>
<dbReference type="EMBL" id="AZMV01000001">
    <property type="protein sequence ID" value="ETY72065.1"/>
    <property type="molecule type" value="Genomic_DNA"/>
</dbReference>
<dbReference type="PROSITE" id="PS50931">
    <property type="entry name" value="HTH_LYSR"/>
    <property type="match status" value="1"/>
</dbReference>
<dbReference type="Pfam" id="PF00126">
    <property type="entry name" value="HTH_1"/>
    <property type="match status" value="1"/>
</dbReference>
<dbReference type="Pfam" id="PF03466">
    <property type="entry name" value="LysR_substrate"/>
    <property type="match status" value="1"/>
</dbReference>
<evidence type="ECO:0000256" key="1">
    <source>
        <dbReference type="ARBA" id="ARBA00009437"/>
    </source>
</evidence>
<keyword evidence="7" id="KW-1185">Reference proteome</keyword>
<evidence type="ECO:0000259" key="5">
    <source>
        <dbReference type="PROSITE" id="PS50931"/>
    </source>
</evidence>
<comment type="caution">
    <text evidence="6">The sequence shown here is derived from an EMBL/GenBank/DDBJ whole genome shotgun (WGS) entry which is preliminary data.</text>
</comment>
<sequence>MLNIWRLQLLVQFEVLGTMQQVADVMRVSKSTVSQQLNLLEQETGVTLFERIGRQVRLTVAGRELCRKVRPVLGQLELIGNSLGESDDKVIGTVHVASFSSAMSAFVLPALRKLSGKYPQLESKASELEPNLSLPLLDSRQIDIAIVAYLGRGGSLQRFERAVTPIGSDRMQILVSRDNPLALRESVSVEDLADSVWAMEQADAYLPSYMTSLCKAAGFMPKIGGVFTSYSAMKKSG</sequence>
<proteinExistence type="inferred from homology"/>
<dbReference type="Gene3D" id="1.10.10.10">
    <property type="entry name" value="Winged helix-like DNA-binding domain superfamily/Winged helix DNA-binding domain"/>
    <property type="match status" value="1"/>
</dbReference>
<keyword evidence="2" id="KW-0805">Transcription regulation</keyword>
<accession>W4NBK5</accession>
<reference evidence="6 7" key="1">
    <citation type="journal article" date="2014" name="Genome Announc.">
        <title>The Genome Sequence of Bifidobacterium moukalabense DSM 27321 Highlights the Close Phylogenetic Relatedness with the Bifidobacterium dentium Taxon.</title>
        <authorList>
            <person name="Lugli G.A."/>
            <person name="Duranti S."/>
            <person name="Milani C."/>
            <person name="Turroni F."/>
            <person name="Viappiani A."/>
            <person name="Mangifesta M."/>
            <person name="van Sinderen D."/>
            <person name="Ventura M."/>
        </authorList>
    </citation>
    <scope>NUCLEOTIDE SEQUENCE [LARGE SCALE GENOMIC DNA]</scope>
    <source>
        <strain evidence="6 7">DSM 27321</strain>
    </source>
</reference>
<dbReference type="GO" id="GO:0003677">
    <property type="term" value="F:DNA binding"/>
    <property type="evidence" value="ECO:0007669"/>
    <property type="project" value="UniProtKB-KW"/>
</dbReference>
<dbReference type="Gene3D" id="3.40.190.10">
    <property type="entry name" value="Periplasmic binding protein-like II"/>
    <property type="match status" value="2"/>
</dbReference>
<evidence type="ECO:0000313" key="6">
    <source>
        <dbReference type="EMBL" id="ETY72065.1"/>
    </source>
</evidence>
<dbReference type="OrthoDB" id="3181812at2"/>
<dbReference type="PANTHER" id="PTHR30346:SF29">
    <property type="entry name" value="LYSR SUBSTRATE-BINDING"/>
    <property type="match status" value="1"/>
</dbReference>
<comment type="similarity">
    <text evidence="1">Belongs to the LysR transcriptional regulatory family.</text>
</comment>
<dbReference type="SUPFAM" id="SSF53850">
    <property type="entry name" value="Periplasmic binding protein-like II"/>
    <property type="match status" value="1"/>
</dbReference>
<evidence type="ECO:0000256" key="3">
    <source>
        <dbReference type="ARBA" id="ARBA00023125"/>
    </source>
</evidence>
<feature type="domain" description="HTH lysR-type" evidence="5">
    <location>
        <begin position="2"/>
        <end position="59"/>
    </location>
</feature>
<dbReference type="InterPro" id="IPR036390">
    <property type="entry name" value="WH_DNA-bd_sf"/>
</dbReference>
<dbReference type="PANTHER" id="PTHR30346">
    <property type="entry name" value="TRANSCRIPTIONAL DUAL REGULATOR HCAR-RELATED"/>
    <property type="match status" value="1"/>
</dbReference>
<dbReference type="STRING" id="1435051.BMOU_0070"/>